<dbReference type="OMA" id="FQEEQNM"/>
<name>A0A3B5QX68_XIPMA</name>
<feature type="coiled-coil region" evidence="1">
    <location>
        <begin position="808"/>
        <end position="835"/>
    </location>
</feature>
<evidence type="ECO:0000259" key="3">
    <source>
        <dbReference type="Pfam" id="PF14643"/>
    </source>
</evidence>
<feature type="region of interest" description="Disordered" evidence="2">
    <location>
        <begin position="1378"/>
        <end position="1428"/>
    </location>
</feature>
<dbReference type="Ensembl" id="ENSXMAT00000041893.1">
    <property type="protein sequence ID" value="ENSXMAP00000034940.1"/>
    <property type="gene ID" value="ENSXMAG00000021944.1"/>
</dbReference>
<keyword evidence="1" id="KW-0175">Coiled coil</keyword>
<feature type="compositionally biased region" description="Basic and acidic residues" evidence="2">
    <location>
        <begin position="1382"/>
        <end position="1399"/>
    </location>
</feature>
<feature type="domain" description="DUF4456" evidence="4">
    <location>
        <begin position="1092"/>
        <end position="1286"/>
    </location>
</feature>
<organism evidence="5 6">
    <name type="scientific">Xiphophorus maculatus</name>
    <name type="common">Southern platyfish</name>
    <name type="synonym">Platypoecilus maculatus</name>
    <dbReference type="NCBI Taxonomy" id="8083"/>
    <lineage>
        <taxon>Eukaryota</taxon>
        <taxon>Metazoa</taxon>
        <taxon>Chordata</taxon>
        <taxon>Craniata</taxon>
        <taxon>Vertebrata</taxon>
        <taxon>Euteleostomi</taxon>
        <taxon>Actinopterygii</taxon>
        <taxon>Neopterygii</taxon>
        <taxon>Teleostei</taxon>
        <taxon>Neoteleostei</taxon>
        <taxon>Acanthomorphata</taxon>
        <taxon>Ovalentaria</taxon>
        <taxon>Atherinomorphae</taxon>
        <taxon>Cyprinodontiformes</taxon>
        <taxon>Poeciliidae</taxon>
        <taxon>Poeciliinae</taxon>
        <taxon>Xiphophorus</taxon>
    </lineage>
</organism>
<evidence type="ECO:0000256" key="2">
    <source>
        <dbReference type="SAM" id="MobiDB-lite"/>
    </source>
</evidence>
<reference evidence="5" key="3">
    <citation type="submission" date="2025-08" db="UniProtKB">
        <authorList>
            <consortium name="Ensembl"/>
        </authorList>
    </citation>
    <scope>IDENTIFICATION</scope>
    <source>
        <strain evidence="5">JP 163 A</strain>
    </source>
</reference>
<dbReference type="Proteomes" id="UP000002852">
    <property type="component" value="Unassembled WGS sequence"/>
</dbReference>
<dbReference type="InterPro" id="IPR027914">
    <property type="entry name" value="DUF4456"/>
</dbReference>
<reference evidence="6" key="1">
    <citation type="submission" date="2012-01" db="EMBL/GenBank/DDBJ databases">
        <authorList>
            <person name="Walter R."/>
            <person name="Schartl M."/>
            <person name="Warren W."/>
        </authorList>
    </citation>
    <scope>NUCLEOTIDE SEQUENCE [LARGE SCALE GENOMIC DNA]</scope>
    <source>
        <strain evidence="6">JP 163 A</strain>
    </source>
</reference>
<keyword evidence="6" id="KW-1185">Reference proteome</keyword>
<sequence length="1460" mass="167401">MSGNRAIPGGKVYRQLFDAQAQLSRSLLAGRRVQRTGSLSPVYSKTPESSRWQQRSDVVDGSADVIRLPDRLVIDGSSFGIIDKLMKRRMKKHDEALRQQEAELHHLSQVCELEVRSICEQLVSSLEEVDLRLDILKDRIGQQPVSLQGLRSLWEEADGEMRQKKSRVSEMQQKLKTCDDGRSLEITKILKKQLLRLEQIGFLSPPDVHRLIHAKAMMLNQSLLANRRSSARLVLLLQDQILQQELVLRLHWEESLDHWRTGRVEEMLEELRTVCSSREGERNLFSDQMKQNQEVLVQQRSEVIYKICSLVPPTCSVALASNWFNELTAVNQQIAGLHADMREQLQRFYEDTWQRYRAEAQRSQEALSTLQLSDQQVEDIASSRLLPLIGQQQRDDEERLAGLDECRDSVDRHVLGVSRWVSEVMRAVALLWETHCRRVKRREEELEAQGQLVKQTQQLLVERMMGPVDAVLAALRQESRQEVLDLCLDQVLEQLKDIRDSCRPSLTQQCDLLDQLPAVLMEELYAYSNAVSSFFRLSHRHRPSLADLPNVSVSSIRTGLDQESSSHSEMFHPRSELISREAGYSFSTLRFLSEAASSLSQLYNSSTTNFTSSGGVVYTGPAFRCPAPDLPDFIQETHLSVFPVELLSHTLTRTRILVLDHIEQSFKDLLGSAVAMVTEKKEVVRLEHELSLTPEYVRTQIYEPRLVELQLHRQLVDTFSEDVSNILTSCRRELHDLQVSIHKKNLELFDLLTSHKTTLQELQTSIQRDHQIVLLVPFRKRLEVFGAALQEQLDRHAEDTLRCQTNFKRMIRGLLEEARKKAAELQKSFRTFKEGGDYAPQEVKVFQKKMKEEIKRLSSTEDSIFSDLEVFESKSLLQLRKVLAPLDDKFSSLQAEVMFTEEVQKIISRTQIQIKAEAASSNLQQSGLSGRLQELREMTTNLQASPDQICRSFWSVKEEIKSRCSYLGYKKDSVLRDSFALSRTKVRGAGLRRCRSATELREETTVRFCFVQEQKSKTVEEQSSVVHQRSTNSTRKQSLRRSSRPNKSEAITDMRTKRKYQIFGTKPEPELSSQSFAMALNTILWWSNDTVLEAARVFYSTKRVSTFSLVPESADIWVEGIQKRLVGYQEQAKKFLISSKDEVVKQLSVFRELLDSLPEVLISHHVGQQGAWLTEEVGVFRKRLEEELAAGKEQKMSNLGRLRVSLKEDELQTLESREERRQQQLHDAILRSHLELQECVRERAEQFVTLLASLTEKLLHLLDEVLPVAETDPLKPPEAESPEAEDVQEPIKSWTWPGITHLFPMTSESAKSPVTMTTAPISTAKSSQKHEAVIERRDAALKVLVLLDLDCENVPTFLRRMTRAGSLKSCSSSSALITCQEPEQRPIRTEDREEPRAGQEEEEEEEEYLALAEPSQEEETPDCSSMFGPPHTKNKQLHCQIRCYQGHTVTSSFVLHHTTH</sequence>
<evidence type="ECO:0000313" key="5">
    <source>
        <dbReference type="Ensembl" id="ENSXMAP00000034940.1"/>
    </source>
</evidence>
<reference evidence="5" key="4">
    <citation type="submission" date="2025-09" db="UniProtKB">
        <authorList>
            <consortium name="Ensembl"/>
        </authorList>
    </citation>
    <scope>IDENTIFICATION</scope>
    <source>
        <strain evidence="5">JP 163 A</strain>
    </source>
</reference>
<feature type="domain" description="DUF4455" evidence="3">
    <location>
        <begin position="87"/>
        <end position="538"/>
    </location>
</feature>
<evidence type="ECO:0000259" key="4">
    <source>
        <dbReference type="Pfam" id="PF14644"/>
    </source>
</evidence>
<evidence type="ECO:0000256" key="1">
    <source>
        <dbReference type="SAM" id="Coils"/>
    </source>
</evidence>
<dbReference type="Pfam" id="PF14644">
    <property type="entry name" value="DUF4456"/>
    <property type="match status" value="1"/>
</dbReference>
<proteinExistence type="predicted"/>
<dbReference type="PANTHER" id="PTHR21444">
    <property type="entry name" value="COILED-COIL DOMAIN-CONTAINING PROTEIN 180"/>
    <property type="match status" value="1"/>
</dbReference>
<protein>
    <submittedName>
        <fullName evidence="5">Coiled-coil domain containing 180</fullName>
    </submittedName>
</protein>
<accession>A0A3B5QX68</accession>
<reference evidence="6" key="2">
    <citation type="journal article" date="2013" name="Nat. Genet.">
        <title>The genome of the platyfish, Xiphophorus maculatus, provides insights into evolutionary adaptation and several complex traits.</title>
        <authorList>
            <person name="Schartl M."/>
            <person name="Walter R.B."/>
            <person name="Shen Y."/>
            <person name="Garcia T."/>
            <person name="Catchen J."/>
            <person name="Amores A."/>
            <person name="Braasch I."/>
            <person name="Chalopin D."/>
            <person name="Volff J.N."/>
            <person name="Lesch K.P."/>
            <person name="Bisazza A."/>
            <person name="Minx P."/>
            <person name="Hillier L."/>
            <person name="Wilson R.K."/>
            <person name="Fuerstenberg S."/>
            <person name="Boore J."/>
            <person name="Searle S."/>
            <person name="Postlethwait J.H."/>
            <person name="Warren W.C."/>
        </authorList>
    </citation>
    <scope>NUCLEOTIDE SEQUENCE [LARGE SCALE GENOMIC DNA]</scope>
    <source>
        <strain evidence="6">JP 163 A</strain>
    </source>
</reference>
<dbReference type="GeneTree" id="ENSGT00940000153246"/>
<feature type="region of interest" description="Disordered" evidence="2">
    <location>
        <begin position="1021"/>
        <end position="1050"/>
    </location>
</feature>
<evidence type="ECO:0000313" key="6">
    <source>
        <dbReference type="Proteomes" id="UP000002852"/>
    </source>
</evidence>
<dbReference type="PANTHER" id="PTHR21444:SF14">
    <property type="entry name" value="COILED-COIL DOMAIN-CONTAINING PROTEIN 180"/>
    <property type="match status" value="1"/>
</dbReference>
<dbReference type="Pfam" id="PF14643">
    <property type="entry name" value="DUF4455"/>
    <property type="match status" value="1"/>
</dbReference>
<dbReference type="InParanoid" id="A0A3B5QX68"/>
<feature type="compositionally biased region" description="Polar residues" evidence="2">
    <location>
        <begin position="1021"/>
        <end position="1036"/>
    </location>
</feature>
<dbReference type="InterPro" id="IPR028089">
    <property type="entry name" value="DUF4455"/>
</dbReference>
<feature type="coiled-coil region" evidence="1">
    <location>
        <begin position="90"/>
        <end position="139"/>
    </location>
</feature>